<feature type="compositionally biased region" description="Polar residues" evidence="2">
    <location>
        <begin position="430"/>
        <end position="439"/>
    </location>
</feature>
<keyword evidence="4" id="KW-0378">Hydrolase</keyword>
<protein>
    <submittedName>
        <fullName evidence="4">Peptide-N(4)-(N-acetyl-beta-glucosaminyl)asparagine amidase</fullName>
        <ecNumber evidence="4">3.5.1.52</ecNumber>
    </submittedName>
</protein>
<feature type="region of interest" description="Disordered" evidence="2">
    <location>
        <begin position="413"/>
        <end position="497"/>
    </location>
</feature>
<evidence type="ECO:0000313" key="5">
    <source>
        <dbReference type="Proteomes" id="UP001163046"/>
    </source>
</evidence>
<proteinExistence type="inferred from homology"/>
<dbReference type="SUPFAM" id="SSF49785">
    <property type="entry name" value="Galactose-binding domain-like"/>
    <property type="match status" value="1"/>
</dbReference>
<dbReference type="InterPro" id="IPR006588">
    <property type="entry name" value="Peptide_N_glycanase_PAW_dom"/>
</dbReference>
<name>A0A9W9ZXV1_9CNID</name>
<dbReference type="GO" id="GO:0000224">
    <property type="term" value="F:peptide-N4-(N-acetyl-beta-glucosaminyl)asparagine amidase activity"/>
    <property type="evidence" value="ECO:0007669"/>
    <property type="project" value="UniProtKB-EC"/>
</dbReference>
<feature type="compositionally biased region" description="Basic and acidic residues" evidence="2">
    <location>
        <begin position="714"/>
        <end position="730"/>
    </location>
</feature>
<gene>
    <name evidence="4" type="primary">NGLY1_6</name>
    <name evidence="4" type="ORF">OS493_028841</name>
</gene>
<feature type="compositionally biased region" description="Basic and acidic residues" evidence="2">
    <location>
        <begin position="440"/>
        <end position="453"/>
    </location>
</feature>
<evidence type="ECO:0000256" key="1">
    <source>
        <dbReference type="PROSITE-ProRule" id="PRU00731"/>
    </source>
</evidence>
<feature type="compositionally biased region" description="Basic and acidic residues" evidence="2">
    <location>
        <begin position="681"/>
        <end position="698"/>
    </location>
</feature>
<dbReference type="PROSITE" id="PS51398">
    <property type="entry name" value="PAW"/>
    <property type="match status" value="1"/>
</dbReference>
<dbReference type="InterPro" id="IPR008979">
    <property type="entry name" value="Galactose-bd-like_sf"/>
</dbReference>
<feature type="compositionally biased region" description="Polar residues" evidence="2">
    <location>
        <begin position="325"/>
        <end position="335"/>
    </location>
</feature>
<dbReference type="GO" id="GO:0005737">
    <property type="term" value="C:cytoplasm"/>
    <property type="evidence" value="ECO:0007669"/>
    <property type="project" value="InterPro"/>
</dbReference>
<dbReference type="Pfam" id="PF04721">
    <property type="entry name" value="PAW"/>
    <property type="match status" value="1"/>
</dbReference>
<feature type="compositionally biased region" description="Basic and acidic residues" evidence="2">
    <location>
        <begin position="611"/>
        <end position="621"/>
    </location>
</feature>
<reference evidence="4" key="1">
    <citation type="submission" date="2023-01" db="EMBL/GenBank/DDBJ databases">
        <title>Genome assembly of the deep-sea coral Lophelia pertusa.</title>
        <authorList>
            <person name="Herrera S."/>
            <person name="Cordes E."/>
        </authorList>
    </citation>
    <scope>NUCLEOTIDE SEQUENCE</scope>
    <source>
        <strain evidence="4">USNM1676648</strain>
        <tissue evidence="4">Polyp</tissue>
    </source>
</reference>
<evidence type="ECO:0000313" key="4">
    <source>
        <dbReference type="EMBL" id="KAJ7389872.1"/>
    </source>
</evidence>
<dbReference type="GO" id="GO:0006516">
    <property type="term" value="P:glycoprotein catabolic process"/>
    <property type="evidence" value="ECO:0007669"/>
    <property type="project" value="InterPro"/>
</dbReference>
<organism evidence="4 5">
    <name type="scientific">Desmophyllum pertusum</name>
    <dbReference type="NCBI Taxonomy" id="174260"/>
    <lineage>
        <taxon>Eukaryota</taxon>
        <taxon>Metazoa</taxon>
        <taxon>Cnidaria</taxon>
        <taxon>Anthozoa</taxon>
        <taxon>Hexacorallia</taxon>
        <taxon>Scleractinia</taxon>
        <taxon>Caryophylliina</taxon>
        <taxon>Caryophylliidae</taxon>
        <taxon>Desmophyllum</taxon>
    </lineage>
</organism>
<comment type="similarity">
    <text evidence="1">Belongs to the transglutaminase-like superfamily. PNGase family.</text>
</comment>
<sequence length="749" mass="82872">MSKWKHISSRVRSKTFVPESPPPSSYTFTPNKDEVIESRFRLRYSTTCNSYYRDWSDAIDPSAQGVLPGWDKALYSVDSVHRLINEEVGQVYLERVPGSNTGCIKWHVNFGCCGLLVDEVTIRLSCVEDFGGEIVVTLMGNPSQKRVRYPIGSDYVTYTELENSSELTLTVHFVGEAGQVTRLFPQSILRGMGYPLDVQVILKPPLQSLGRPRMLVGLLYSSSQENEVDSRHYKQNTTNTGQGFLHIHLLRARIYRKGNMAYQTPSQSGKKNKDKKGQGPIVERTVSDSRRELPRHQTPSSGDLHRRQPYVSRKKGEVPRRHSAQSRLQGSRSCAQTKQVSQVLRFLKAKGGVSGGMKSDKEETVGTRESKVSFSDKDTVIANVNLSFAKWRKVSASGNPVTTVTTDKGAKAEIAKDAETTEMKAKNNTEGEQITSDETTNDKTSVDATKADTAENEPQSASSTSTEDIAAAWDSIPDPTTNSQQDLDASPEKCANVSVKESEVTDSTSAVENTTAVTEVSCGSSVSMQVNSKNKHSVEERLFRSVMTSIKQLDFEARYSAMPKDCSDGKELECFNEDSKGDDQTVVNSCSNEDFEKGEVLPTSDGLQNEDVGKEELEKQESCEISNQIIENDAEKENNGLNEIEAVQKGDLAENTPVLNDINTANEIKESGNGNSPEFSENSRQEDDQEKNDLKEIETQCNGDLTDEVFVLNEIKEANVVKNAESEKENPSNSSENSERSTSKTKQAK</sequence>
<dbReference type="EMBL" id="MU825424">
    <property type="protein sequence ID" value="KAJ7389872.1"/>
    <property type="molecule type" value="Genomic_DNA"/>
</dbReference>
<feature type="compositionally biased region" description="Polar residues" evidence="2">
    <location>
        <begin position="456"/>
        <end position="467"/>
    </location>
</feature>
<feature type="region of interest" description="Disordered" evidence="2">
    <location>
        <begin position="262"/>
        <end position="335"/>
    </location>
</feature>
<feature type="region of interest" description="Disordered" evidence="2">
    <location>
        <begin position="593"/>
        <end position="621"/>
    </location>
</feature>
<dbReference type="EC" id="3.5.1.52" evidence="4"/>
<accession>A0A9W9ZXV1</accession>
<dbReference type="OrthoDB" id="5967928at2759"/>
<dbReference type="AlphaFoldDB" id="A0A9W9ZXV1"/>
<comment type="caution">
    <text evidence="4">The sequence shown here is derived from an EMBL/GenBank/DDBJ whole genome shotgun (WGS) entry which is preliminary data.</text>
</comment>
<feature type="compositionally biased region" description="Polar residues" evidence="2">
    <location>
        <begin position="478"/>
        <end position="487"/>
    </location>
</feature>
<feature type="compositionally biased region" description="Polar residues" evidence="2">
    <location>
        <begin position="657"/>
        <end position="680"/>
    </location>
</feature>
<keyword evidence="5" id="KW-1185">Reference proteome</keyword>
<feature type="domain" description="PAW" evidence="3">
    <location>
        <begin position="1"/>
        <end position="205"/>
    </location>
</feature>
<evidence type="ECO:0000259" key="3">
    <source>
        <dbReference type="PROSITE" id="PS51398"/>
    </source>
</evidence>
<dbReference type="InterPro" id="IPR038680">
    <property type="entry name" value="PAW_sf"/>
</dbReference>
<feature type="compositionally biased region" description="Basic and acidic residues" evidence="2">
    <location>
        <begin position="413"/>
        <end position="429"/>
    </location>
</feature>
<dbReference type="Proteomes" id="UP001163046">
    <property type="component" value="Unassembled WGS sequence"/>
</dbReference>
<dbReference type="Gene3D" id="2.60.120.1020">
    <property type="entry name" value="Peptide N glycanase, PAW domain"/>
    <property type="match status" value="1"/>
</dbReference>
<evidence type="ECO:0000256" key="2">
    <source>
        <dbReference type="SAM" id="MobiDB-lite"/>
    </source>
</evidence>
<feature type="region of interest" description="Disordered" evidence="2">
    <location>
        <begin position="647"/>
        <end position="749"/>
    </location>
</feature>
<feature type="compositionally biased region" description="Basic and acidic residues" evidence="2">
    <location>
        <begin position="285"/>
        <end position="295"/>
    </location>
</feature>